<accession>A0A1M6QHL1</accession>
<dbReference type="RefSeq" id="WP_072714465.1">
    <property type="nucleotide sequence ID" value="NZ_FRAU01000001.1"/>
</dbReference>
<name>A0A1M6QHL1_9BACT</name>
<dbReference type="EMBL" id="FRAU01000001">
    <property type="protein sequence ID" value="SHK19668.1"/>
    <property type="molecule type" value="Genomic_DNA"/>
</dbReference>
<keyword evidence="2" id="KW-1185">Reference proteome</keyword>
<dbReference type="Proteomes" id="UP000185812">
    <property type="component" value="Unassembled WGS sequence"/>
</dbReference>
<evidence type="ECO:0008006" key="3">
    <source>
        <dbReference type="Google" id="ProtNLM"/>
    </source>
</evidence>
<dbReference type="SUPFAM" id="SSF47240">
    <property type="entry name" value="Ferritin-like"/>
    <property type="match status" value="1"/>
</dbReference>
<organism evidence="1 2">
    <name type="scientific">Rhodothermus profundi</name>
    <dbReference type="NCBI Taxonomy" id="633813"/>
    <lineage>
        <taxon>Bacteria</taxon>
        <taxon>Pseudomonadati</taxon>
        <taxon>Rhodothermota</taxon>
        <taxon>Rhodothermia</taxon>
        <taxon>Rhodothermales</taxon>
        <taxon>Rhodothermaceae</taxon>
        <taxon>Rhodothermus</taxon>
    </lineage>
</organism>
<protein>
    <recommendedName>
        <fullName evidence="3">DUF2383 domain-containing protein</fullName>
    </recommendedName>
</protein>
<reference evidence="2" key="1">
    <citation type="submission" date="2016-11" db="EMBL/GenBank/DDBJ databases">
        <authorList>
            <person name="Varghese N."/>
            <person name="Submissions S."/>
        </authorList>
    </citation>
    <scope>NUCLEOTIDE SEQUENCE [LARGE SCALE GENOMIC DNA]</scope>
    <source>
        <strain evidence="2">DSM 22212</strain>
    </source>
</reference>
<sequence length="163" mass="18515">MVSLKTLIFNKGGIGKSLSRQETVERINPIIREHIALNHQHDYVIRTIGEAEIAERLEQFQKIARVDVGKLAEVVFSAGGTAYSGVDMEPDDFNLGSDPAEMIHRLLEAEQRFLQLVTDELKLNHQIRTRATLNLVRQHSEERLRYLQEVARRYPKPATAAAS</sequence>
<evidence type="ECO:0000313" key="2">
    <source>
        <dbReference type="Proteomes" id="UP000185812"/>
    </source>
</evidence>
<dbReference type="AlphaFoldDB" id="A0A1M6QHL1"/>
<gene>
    <name evidence="1" type="ORF">SAMN04488087_0624</name>
</gene>
<proteinExistence type="predicted"/>
<evidence type="ECO:0000313" key="1">
    <source>
        <dbReference type="EMBL" id="SHK19668.1"/>
    </source>
</evidence>
<dbReference type="InterPro" id="IPR009078">
    <property type="entry name" value="Ferritin-like_SF"/>
</dbReference>
<dbReference type="OrthoDB" id="1493816at2"/>
<dbReference type="STRING" id="633813.SAMN04488087_0624"/>